<dbReference type="EMBL" id="KI669571">
    <property type="protein sequence ID" value="ETN15123.1"/>
    <property type="molecule type" value="Genomic_DNA"/>
</dbReference>
<dbReference type="STRING" id="761204.W2QPT3"/>
<protein>
    <submittedName>
        <fullName evidence="1">Uncharacterized protein</fullName>
    </submittedName>
</protein>
<reference evidence="1 2" key="2">
    <citation type="submission" date="2013-11" db="EMBL/GenBank/DDBJ databases">
        <title>The Genome Sequence of Phytophthora parasitica INRA-310.</title>
        <authorList>
            <consortium name="The Broad Institute Genomics Platform"/>
            <person name="Russ C."/>
            <person name="Tyler B."/>
            <person name="Panabieres F."/>
            <person name="Shan W."/>
            <person name="Tripathy S."/>
            <person name="Grunwald N."/>
            <person name="Machado M."/>
            <person name="Johnson C.S."/>
            <person name="Arredondo F."/>
            <person name="Hong C."/>
            <person name="Coffey M."/>
            <person name="Young S.K."/>
            <person name="Zeng Q."/>
            <person name="Gargeya S."/>
            <person name="Fitzgerald M."/>
            <person name="Abouelleil A."/>
            <person name="Alvarado L."/>
            <person name="Chapman S.B."/>
            <person name="Gainer-Dewar J."/>
            <person name="Goldberg J."/>
            <person name="Griggs A."/>
            <person name="Gujja S."/>
            <person name="Hansen M."/>
            <person name="Howarth C."/>
            <person name="Imamovic A."/>
            <person name="Ireland A."/>
            <person name="Larimer J."/>
            <person name="McCowan C."/>
            <person name="Murphy C."/>
            <person name="Pearson M."/>
            <person name="Poon T.W."/>
            <person name="Priest M."/>
            <person name="Roberts A."/>
            <person name="Saif S."/>
            <person name="Shea T."/>
            <person name="Sykes S."/>
            <person name="Wortman J."/>
            <person name="Nusbaum C."/>
            <person name="Birren B."/>
        </authorList>
    </citation>
    <scope>NUCLEOTIDE SEQUENCE [LARGE SCALE GENOMIC DNA]</scope>
    <source>
        <strain evidence="1 2">INRA-310</strain>
    </source>
</reference>
<evidence type="ECO:0000313" key="1">
    <source>
        <dbReference type="EMBL" id="ETN15123.1"/>
    </source>
</evidence>
<dbReference type="AlphaFoldDB" id="W2QPT3"/>
<reference evidence="2" key="1">
    <citation type="submission" date="2011-12" db="EMBL/GenBank/DDBJ databases">
        <authorList>
            <consortium name="The Broad Institute Genome Sequencing Platform"/>
            <person name="Russ C."/>
            <person name="Tyler B."/>
            <person name="Panabieres F."/>
            <person name="Shan W."/>
            <person name="Tripathy S."/>
            <person name="Grunwald N."/>
            <person name="Machado M."/>
            <person name="Young S.K."/>
            <person name="Zeng Q."/>
            <person name="Gargeya S."/>
            <person name="Fitzgerald M."/>
            <person name="Haas B."/>
            <person name="Abouelleil A."/>
            <person name="Alvarado L."/>
            <person name="Arachchi H.M."/>
            <person name="Berlin A."/>
            <person name="Chapman S.B."/>
            <person name="Gearin G."/>
            <person name="Goldberg J."/>
            <person name="Griggs A."/>
            <person name="Gujja S."/>
            <person name="Hansen M."/>
            <person name="Heiman D."/>
            <person name="Howarth C."/>
            <person name="Larimer J."/>
            <person name="Lui A."/>
            <person name="MacDonald P.J.P."/>
            <person name="McCowen C."/>
            <person name="Montmayeur A."/>
            <person name="Murphy C."/>
            <person name="Neiman D."/>
            <person name="Pearson M."/>
            <person name="Priest M."/>
            <person name="Roberts A."/>
            <person name="Saif S."/>
            <person name="Shea T."/>
            <person name="Sisk P."/>
            <person name="Stolte C."/>
            <person name="Sykes S."/>
            <person name="Wortman J."/>
            <person name="Nusbaum C."/>
            <person name="Birren B."/>
        </authorList>
    </citation>
    <scope>NUCLEOTIDE SEQUENCE [LARGE SCALE GENOMIC DNA]</scope>
    <source>
        <strain evidence="2">INRA-310</strain>
    </source>
</reference>
<dbReference type="VEuPathDB" id="FungiDB:PPTG_22080"/>
<dbReference type="RefSeq" id="XP_008899935.1">
    <property type="nucleotide sequence ID" value="XM_008901687.1"/>
</dbReference>
<dbReference type="Proteomes" id="UP000018817">
    <property type="component" value="Unassembled WGS sequence"/>
</dbReference>
<name>W2QPT3_PHYN3</name>
<sequence length="117" mass="13249">LLKPQIYLKQYAPKQAEFVDSCAQTKYDDGCLVTEGKLVTFLTKFVIPRGSKRQKVEGGEGKTLSLAGVEAYAKAVIDLYKLQQTRKTNIHPHPRGKAYKFLFDTLKRKDGEKTNEL</sequence>
<evidence type="ECO:0000313" key="2">
    <source>
        <dbReference type="Proteomes" id="UP000018817"/>
    </source>
</evidence>
<organism evidence="1 2">
    <name type="scientific">Phytophthora nicotianae (strain INRA-310)</name>
    <name type="common">Phytophthora parasitica</name>
    <dbReference type="NCBI Taxonomy" id="761204"/>
    <lineage>
        <taxon>Eukaryota</taxon>
        <taxon>Sar</taxon>
        <taxon>Stramenopiles</taxon>
        <taxon>Oomycota</taxon>
        <taxon>Peronosporomycetes</taxon>
        <taxon>Peronosporales</taxon>
        <taxon>Peronosporaceae</taxon>
        <taxon>Phytophthora</taxon>
    </lineage>
</organism>
<gene>
    <name evidence="1" type="ORF">PPTG_22080</name>
</gene>
<dbReference type="GeneID" id="20190679"/>
<feature type="non-terminal residue" evidence="1">
    <location>
        <position position="1"/>
    </location>
</feature>
<dbReference type="OrthoDB" id="120763at2759"/>
<accession>W2QPT3</accession>
<proteinExistence type="predicted"/>